<reference evidence="3 4" key="1">
    <citation type="journal article" date="2007" name="Science">
        <title>Sea anemone genome reveals ancestral eumetazoan gene repertoire and genomic organization.</title>
        <authorList>
            <person name="Putnam N.H."/>
            <person name="Srivastava M."/>
            <person name="Hellsten U."/>
            <person name="Dirks B."/>
            <person name="Chapman J."/>
            <person name="Salamov A."/>
            <person name="Terry A."/>
            <person name="Shapiro H."/>
            <person name="Lindquist E."/>
            <person name="Kapitonov V.V."/>
            <person name="Jurka J."/>
            <person name="Genikhovich G."/>
            <person name="Grigoriev I.V."/>
            <person name="Lucas S.M."/>
            <person name="Steele R.E."/>
            <person name="Finnerty J.R."/>
            <person name="Technau U."/>
            <person name="Martindale M.Q."/>
            <person name="Rokhsar D.S."/>
        </authorList>
    </citation>
    <scope>NUCLEOTIDE SEQUENCE [LARGE SCALE GENOMIC DNA]</scope>
    <source>
        <strain evidence="4">CH2 X CH6</strain>
    </source>
</reference>
<evidence type="ECO:0000256" key="1">
    <source>
        <dbReference type="SAM" id="MobiDB-lite"/>
    </source>
</evidence>
<organism evidence="3 4">
    <name type="scientific">Nematostella vectensis</name>
    <name type="common">Starlet sea anemone</name>
    <dbReference type="NCBI Taxonomy" id="45351"/>
    <lineage>
        <taxon>Eukaryota</taxon>
        <taxon>Metazoa</taxon>
        <taxon>Cnidaria</taxon>
        <taxon>Anthozoa</taxon>
        <taxon>Hexacorallia</taxon>
        <taxon>Actiniaria</taxon>
        <taxon>Edwardsiidae</taxon>
        <taxon>Nematostella</taxon>
    </lineage>
</organism>
<dbReference type="AlphaFoldDB" id="A7SG93"/>
<protein>
    <submittedName>
        <fullName evidence="3">Uncharacterized protein</fullName>
    </submittedName>
</protein>
<dbReference type="HOGENOM" id="CLU_1262890_0_0_1"/>
<feature type="compositionally biased region" description="Basic and acidic residues" evidence="1">
    <location>
        <begin position="43"/>
        <end position="65"/>
    </location>
</feature>
<feature type="chain" id="PRO_5002715248" evidence="2">
    <location>
        <begin position="20"/>
        <end position="219"/>
    </location>
</feature>
<evidence type="ECO:0000313" key="4">
    <source>
        <dbReference type="Proteomes" id="UP000001593"/>
    </source>
</evidence>
<accession>A7SG93</accession>
<evidence type="ECO:0000313" key="3">
    <source>
        <dbReference type="EMBL" id="EDO37273.1"/>
    </source>
</evidence>
<dbReference type="InParanoid" id="A7SG93"/>
<keyword evidence="2" id="KW-0732">Signal</keyword>
<feature type="compositionally biased region" description="Acidic residues" evidence="1">
    <location>
        <begin position="66"/>
        <end position="82"/>
    </location>
</feature>
<feature type="region of interest" description="Disordered" evidence="1">
    <location>
        <begin position="194"/>
        <end position="219"/>
    </location>
</feature>
<gene>
    <name evidence="3" type="ORF">NEMVEDRAFT_v1g211826</name>
</gene>
<dbReference type="Proteomes" id="UP000001593">
    <property type="component" value="Unassembled WGS sequence"/>
</dbReference>
<dbReference type="EMBL" id="DS469650">
    <property type="protein sequence ID" value="EDO37273.1"/>
    <property type="molecule type" value="Genomic_DNA"/>
</dbReference>
<feature type="signal peptide" evidence="2">
    <location>
        <begin position="1"/>
        <end position="19"/>
    </location>
</feature>
<keyword evidence="4" id="KW-1185">Reference proteome</keyword>
<dbReference type="PANTHER" id="PTHR15382">
    <property type="entry name" value="CTG4A-RELATED"/>
    <property type="match status" value="1"/>
</dbReference>
<proteinExistence type="predicted"/>
<sequence>MKLQVIIIALNCVFNLSFCADDSREFITIDGIKVQIKDKSNALETPEKAKKKIKETESSQDKKEDFYEDPLTEEDLEEDDEETTRHLPTPCHDYPIDIRGQYGHVKSTFRREVEELTSDSKIPKFVWLTPEENLDDPTGEIRRLEKKCKKMLVAEQHMLVHWFMKEQSRDLTTWLCANRVLIGEDQDCLNVDLSTKSKHHKKSKQREENNSSGSSREEL</sequence>
<name>A7SG93_NEMVE</name>
<feature type="compositionally biased region" description="Basic and acidic residues" evidence="1">
    <location>
        <begin position="205"/>
        <end position="219"/>
    </location>
</feature>
<dbReference type="PANTHER" id="PTHR15382:SF8">
    <property type="entry name" value="CANOPY B"/>
    <property type="match status" value="1"/>
</dbReference>
<evidence type="ECO:0000256" key="2">
    <source>
        <dbReference type="SAM" id="SignalP"/>
    </source>
</evidence>
<feature type="region of interest" description="Disordered" evidence="1">
    <location>
        <begin position="43"/>
        <end position="90"/>
    </location>
</feature>